<protein>
    <recommendedName>
        <fullName evidence="2">Negative regulator of flagellin synthesis</fullName>
    </recommendedName>
</protein>
<evidence type="ECO:0000256" key="1">
    <source>
        <dbReference type="ARBA" id="ARBA00005322"/>
    </source>
</evidence>
<dbReference type="InterPro" id="IPR007412">
    <property type="entry name" value="FlgM"/>
</dbReference>
<sequence length="97" mass="9645">MKIDNSVKSVGGQASTSRNGAARPAAAAASAGGSELALSPLSAHLQEISAGMANTPAVDTARVAQIKQAIAEGRFQVDAGKIADGLIASVRQMLSKG</sequence>
<keyword evidence="5" id="KW-0805">Transcription regulation</keyword>
<comment type="similarity">
    <text evidence="1">Belongs to the FlgM family.</text>
</comment>
<proteinExistence type="inferred from homology"/>
<evidence type="ECO:0000259" key="8">
    <source>
        <dbReference type="Pfam" id="PF04316"/>
    </source>
</evidence>
<dbReference type="InterPro" id="IPR035890">
    <property type="entry name" value="Anti-sigma-28_factor_FlgM_sf"/>
</dbReference>
<keyword evidence="4" id="KW-1005">Bacterial flagellum biogenesis</keyword>
<dbReference type="GO" id="GO:0045892">
    <property type="term" value="P:negative regulation of DNA-templated transcription"/>
    <property type="evidence" value="ECO:0007669"/>
    <property type="project" value="InterPro"/>
</dbReference>
<dbReference type="SUPFAM" id="SSF101498">
    <property type="entry name" value="Anti-sigma factor FlgM"/>
    <property type="match status" value="1"/>
</dbReference>
<feature type="compositionally biased region" description="Polar residues" evidence="7">
    <location>
        <begin position="1"/>
        <end position="19"/>
    </location>
</feature>
<comment type="caution">
    <text evidence="9">The sequence shown here is derived from an EMBL/GenBank/DDBJ whole genome shotgun (WGS) entry which is preliminary data.</text>
</comment>
<accession>A0A1J5S6B5</accession>
<reference evidence="9" key="1">
    <citation type="submission" date="2016-10" db="EMBL/GenBank/DDBJ databases">
        <title>Sequence of Gallionella enrichment culture.</title>
        <authorList>
            <person name="Poehlein A."/>
            <person name="Muehling M."/>
            <person name="Daniel R."/>
        </authorList>
    </citation>
    <scope>NUCLEOTIDE SEQUENCE</scope>
</reference>
<dbReference type="Pfam" id="PF04316">
    <property type="entry name" value="FlgM"/>
    <property type="match status" value="1"/>
</dbReference>
<evidence type="ECO:0000256" key="4">
    <source>
        <dbReference type="ARBA" id="ARBA00022795"/>
    </source>
</evidence>
<evidence type="ECO:0000256" key="3">
    <source>
        <dbReference type="ARBA" id="ARBA00022491"/>
    </source>
</evidence>
<name>A0A1J5S6B5_9ZZZZ</name>
<evidence type="ECO:0000256" key="6">
    <source>
        <dbReference type="ARBA" id="ARBA00023163"/>
    </source>
</evidence>
<dbReference type="GO" id="GO:0044781">
    <property type="term" value="P:bacterial-type flagellum organization"/>
    <property type="evidence" value="ECO:0007669"/>
    <property type="project" value="UniProtKB-KW"/>
</dbReference>
<organism evidence="9">
    <name type="scientific">mine drainage metagenome</name>
    <dbReference type="NCBI Taxonomy" id="410659"/>
    <lineage>
        <taxon>unclassified sequences</taxon>
        <taxon>metagenomes</taxon>
        <taxon>ecological metagenomes</taxon>
    </lineage>
</organism>
<feature type="region of interest" description="Disordered" evidence="7">
    <location>
        <begin position="1"/>
        <end position="26"/>
    </location>
</feature>
<feature type="domain" description="Anti-sigma-28 factor FlgM C-terminal" evidence="8">
    <location>
        <begin position="37"/>
        <end position="87"/>
    </location>
</feature>
<evidence type="ECO:0000256" key="2">
    <source>
        <dbReference type="ARBA" id="ARBA00017823"/>
    </source>
</evidence>
<keyword evidence="6" id="KW-0804">Transcription</keyword>
<dbReference type="EMBL" id="MLJW01000135">
    <property type="protein sequence ID" value="OIQ97323.1"/>
    <property type="molecule type" value="Genomic_DNA"/>
</dbReference>
<keyword evidence="3" id="KW-0678">Repressor</keyword>
<evidence type="ECO:0000256" key="7">
    <source>
        <dbReference type="SAM" id="MobiDB-lite"/>
    </source>
</evidence>
<evidence type="ECO:0000256" key="5">
    <source>
        <dbReference type="ARBA" id="ARBA00023015"/>
    </source>
</evidence>
<evidence type="ECO:0000313" key="9">
    <source>
        <dbReference type="EMBL" id="OIQ97323.1"/>
    </source>
</evidence>
<dbReference type="InterPro" id="IPR031316">
    <property type="entry name" value="FlgM_C"/>
</dbReference>
<dbReference type="AlphaFoldDB" id="A0A1J5S6B5"/>
<dbReference type="NCBIfam" id="TIGR03824">
    <property type="entry name" value="FlgM_jcvi"/>
    <property type="match status" value="1"/>
</dbReference>
<gene>
    <name evidence="9" type="ORF">GALL_207240</name>
</gene>